<evidence type="ECO:0000313" key="2">
    <source>
        <dbReference type="EMBL" id="GJE06722.1"/>
    </source>
</evidence>
<reference evidence="2" key="1">
    <citation type="journal article" date="2021" name="Front. Microbiol.">
        <title>Comprehensive Comparative Genomics and Phenotyping of Methylobacterium Species.</title>
        <authorList>
            <person name="Alessa O."/>
            <person name="Ogura Y."/>
            <person name="Fujitani Y."/>
            <person name="Takami H."/>
            <person name="Hayashi T."/>
            <person name="Sahin N."/>
            <person name="Tani A."/>
        </authorList>
    </citation>
    <scope>NUCLEOTIDE SEQUENCE</scope>
    <source>
        <strain evidence="2">LMG 23639</strain>
    </source>
</reference>
<reference evidence="2" key="2">
    <citation type="submission" date="2021-08" db="EMBL/GenBank/DDBJ databases">
        <authorList>
            <person name="Tani A."/>
            <person name="Ola A."/>
            <person name="Ogura Y."/>
            <person name="Katsura K."/>
            <person name="Hayashi T."/>
        </authorList>
    </citation>
    <scope>NUCLEOTIDE SEQUENCE</scope>
    <source>
        <strain evidence="2">LMG 23639</strain>
    </source>
</reference>
<dbReference type="EMBL" id="BPQR01000033">
    <property type="protein sequence ID" value="GJE06722.1"/>
    <property type="molecule type" value="Genomic_DNA"/>
</dbReference>
<protein>
    <submittedName>
        <fullName evidence="2">Uncharacterized protein</fullName>
    </submittedName>
</protein>
<organism evidence="2 3">
    <name type="scientific">Methylobacterium jeotgali</name>
    <dbReference type="NCBI Taxonomy" id="381630"/>
    <lineage>
        <taxon>Bacteria</taxon>
        <taxon>Pseudomonadati</taxon>
        <taxon>Pseudomonadota</taxon>
        <taxon>Alphaproteobacteria</taxon>
        <taxon>Hyphomicrobiales</taxon>
        <taxon>Methylobacteriaceae</taxon>
        <taxon>Methylobacterium</taxon>
    </lineage>
</organism>
<accession>A0ABQ4SU23</accession>
<comment type="caution">
    <text evidence="2">The sequence shown here is derived from an EMBL/GenBank/DDBJ whole genome shotgun (WGS) entry which is preliminary data.</text>
</comment>
<evidence type="ECO:0000313" key="3">
    <source>
        <dbReference type="Proteomes" id="UP001055102"/>
    </source>
</evidence>
<dbReference type="Proteomes" id="UP001055102">
    <property type="component" value="Unassembled WGS sequence"/>
</dbReference>
<evidence type="ECO:0000256" key="1">
    <source>
        <dbReference type="SAM" id="MobiDB-lite"/>
    </source>
</evidence>
<name>A0ABQ4SU23_9HYPH</name>
<feature type="region of interest" description="Disordered" evidence="1">
    <location>
        <begin position="1"/>
        <end position="25"/>
    </location>
</feature>
<sequence>MGPMERSGTESVEESGRASSNGTRALTLVAGGARQEAPAPAPRARPMAGFVTQLMVGRDPTLQTSRPARTRSAAALYAQAAKLLA</sequence>
<keyword evidence="3" id="KW-1185">Reference proteome</keyword>
<proteinExistence type="predicted"/>
<gene>
    <name evidence="2" type="ORF">AOPFMNJM_2044</name>
</gene>